<dbReference type="GO" id="GO:0003677">
    <property type="term" value="F:DNA binding"/>
    <property type="evidence" value="ECO:0007669"/>
    <property type="project" value="UniProtKB-KW"/>
</dbReference>
<feature type="region of interest" description="Disordered" evidence="7">
    <location>
        <begin position="77"/>
        <end position="107"/>
    </location>
</feature>
<keyword evidence="3" id="KW-0805">Transcription regulation</keyword>
<proteinExistence type="predicted"/>
<dbReference type="CDD" id="cd12148">
    <property type="entry name" value="fungal_TF_MHR"/>
    <property type="match status" value="1"/>
</dbReference>
<dbReference type="PROSITE" id="PS50048">
    <property type="entry name" value="ZN2_CY6_FUNGAL_2"/>
    <property type="match status" value="1"/>
</dbReference>
<feature type="compositionally biased region" description="Basic and acidic residues" evidence="7">
    <location>
        <begin position="77"/>
        <end position="90"/>
    </location>
</feature>
<dbReference type="InterPro" id="IPR007219">
    <property type="entry name" value="XnlR_reg_dom"/>
</dbReference>
<evidence type="ECO:0000259" key="8">
    <source>
        <dbReference type="PROSITE" id="PS50048"/>
    </source>
</evidence>
<dbReference type="OrthoDB" id="3037908at2759"/>
<evidence type="ECO:0000313" key="9">
    <source>
        <dbReference type="EMBL" id="KAJ5180887.1"/>
    </source>
</evidence>
<dbReference type="InterPro" id="IPR050815">
    <property type="entry name" value="TF_fung"/>
</dbReference>
<dbReference type="GO" id="GO:0008270">
    <property type="term" value="F:zinc ion binding"/>
    <property type="evidence" value="ECO:0007669"/>
    <property type="project" value="InterPro"/>
</dbReference>
<gene>
    <name evidence="9" type="ORF">N7492_004097</name>
</gene>
<dbReference type="GO" id="GO:0000981">
    <property type="term" value="F:DNA-binding transcription factor activity, RNA polymerase II-specific"/>
    <property type="evidence" value="ECO:0007669"/>
    <property type="project" value="InterPro"/>
</dbReference>
<keyword evidence="4" id="KW-0238">DNA-binding</keyword>
<dbReference type="GO" id="GO:0006351">
    <property type="term" value="P:DNA-templated transcription"/>
    <property type="evidence" value="ECO:0007669"/>
    <property type="project" value="InterPro"/>
</dbReference>
<evidence type="ECO:0000256" key="4">
    <source>
        <dbReference type="ARBA" id="ARBA00023125"/>
    </source>
</evidence>
<dbReference type="SMART" id="SM00906">
    <property type="entry name" value="Fungal_trans"/>
    <property type="match status" value="1"/>
</dbReference>
<dbReference type="SMART" id="SM00066">
    <property type="entry name" value="GAL4"/>
    <property type="match status" value="1"/>
</dbReference>
<dbReference type="EMBL" id="JAPQKO010000002">
    <property type="protein sequence ID" value="KAJ5180887.1"/>
    <property type="molecule type" value="Genomic_DNA"/>
</dbReference>
<dbReference type="Pfam" id="PF04082">
    <property type="entry name" value="Fungal_trans"/>
    <property type="match status" value="1"/>
</dbReference>
<dbReference type="Proteomes" id="UP001146351">
    <property type="component" value="Unassembled WGS sequence"/>
</dbReference>
<dbReference type="PANTHER" id="PTHR47338">
    <property type="entry name" value="ZN(II)2CYS6 TRANSCRIPTION FACTOR (EUROFUNG)-RELATED"/>
    <property type="match status" value="1"/>
</dbReference>
<dbReference type="SUPFAM" id="SSF57701">
    <property type="entry name" value="Zn2/Cys6 DNA-binding domain"/>
    <property type="match status" value="1"/>
</dbReference>
<accession>A0A9W9IN70</accession>
<reference evidence="9" key="1">
    <citation type="submission" date="2022-11" db="EMBL/GenBank/DDBJ databases">
        <authorList>
            <person name="Petersen C."/>
        </authorList>
    </citation>
    <scope>NUCLEOTIDE SEQUENCE</scope>
    <source>
        <strain evidence="9">IBT 21917</strain>
    </source>
</reference>
<dbReference type="Pfam" id="PF00172">
    <property type="entry name" value="Zn_clus"/>
    <property type="match status" value="1"/>
</dbReference>
<comment type="caution">
    <text evidence="9">The sequence shown here is derived from an EMBL/GenBank/DDBJ whole genome shotgun (WGS) entry which is preliminary data.</text>
</comment>
<reference evidence="9" key="2">
    <citation type="journal article" date="2023" name="IMA Fungus">
        <title>Comparative genomic study of the Penicillium genus elucidates a diverse pangenome and 15 lateral gene transfer events.</title>
        <authorList>
            <person name="Petersen C."/>
            <person name="Sorensen T."/>
            <person name="Nielsen M.R."/>
            <person name="Sondergaard T.E."/>
            <person name="Sorensen J.L."/>
            <person name="Fitzpatrick D.A."/>
            <person name="Frisvad J.C."/>
            <person name="Nielsen K.L."/>
        </authorList>
    </citation>
    <scope>NUCLEOTIDE SEQUENCE</scope>
    <source>
        <strain evidence="9">IBT 21917</strain>
    </source>
</reference>
<name>A0A9W9IN70_9EURO</name>
<dbReference type="AlphaFoldDB" id="A0A9W9IN70"/>
<dbReference type="PANTHER" id="PTHR47338:SF3">
    <property type="entry name" value="C6 FINGER DOMAIN TRANSCRIPTION FACTOR DBAA-RELATED"/>
    <property type="match status" value="1"/>
</dbReference>
<evidence type="ECO:0000256" key="1">
    <source>
        <dbReference type="ARBA" id="ARBA00004123"/>
    </source>
</evidence>
<organism evidence="9 10">
    <name type="scientific">Penicillium capsulatum</name>
    <dbReference type="NCBI Taxonomy" id="69766"/>
    <lineage>
        <taxon>Eukaryota</taxon>
        <taxon>Fungi</taxon>
        <taxon>Dikarya</taxon>
        <taxon>Ascomycota</taxon>
        <taxon>Pezizomycotina</taxon>
        <taxon>Eurotiomycetes</taxon>
        <taxon>Eurotiomycetidae</taxon>
        <taxon>Eurotiales</taxon>
        <taxon>Aspergillaceae</taxon>
        <taxon>Penicillium</taxon>
    </lineage>
</organism>
<keyword evidence="5" id="KW-0804">Transcription</keyword>
<feature type="domain" description="Zn(2)-C6 fungal-type" evidence="8">
    <location>
        <begin position="15"/>
        <end position="45"/>
    </location>
</feature>
<keyword evidence="2" id="KW-0479">Metal-binding</keyword>
<protein>
    <recommendedName>
        <fullName evidence="8">Zn(2)-C6 fungal-type domain-containing protein</fullName>
    </recommendedName>
</protein>
<comment type="subcellular location">
    <subcellularLocation>
        <location evidence="1">Nucleus</location>
    </subcellularLocation>
</comment>
<dbReference type="InterPro" id="IPR036864">
    <property type="entry name" value="Zn2-C6_fun-type_DNA-bd_sf"/>
</dbReference>
<dbReference type="InterPro" id="IPR001138">
    <property type="entry name" value="Zn2Cys6_DnaBD"/>
</dbReference>
<evidence type="ECO:0000313" key="10">
    <source>
        <dbReference type="Proteomes" id="UP001146351"/>
    </source>
</evidence>
<dbReference type="Gene3D" id="4.10.240.10">
    <property type="entry name" value="Zn(2)-C6 fungal-type DNA-binding domain"/>
    <property type="match status" value="1"/>
</dbReference>
<dbReference type="PROSITE" id="PS00463">
    <property type="entry name" value="ZN2_CY6_FUNGAL_1"/>
    <property type="match status" value="1"/>
</dbReference>
<evidence type="ECO:0000256" key="6">
    <source>
        <dbReference type="ARBA" id="ARBA00023242"/>
    </source>
</evidence>
<dbReference type="GO" id="GO:0005634">
    <property type="term" value="C:nucleus"/>
    <property type="evidence" value="ECO:0007669"/>
    <property type="project" value="UniProtKB-SubCell"/>
</dbReference>
<evidence type="ECO:0000256" key="2">
    <source>
        <dbReference type="ARBA" id="ARBA00022723"/>
    </source>
</evidence>
<evidence type="ECO:0000256" key="5">
    <source>
        <dbReference type="ARBA" id="ARBA00023163"/>
    </source>
</evidence>
<dbReference type="CDD" id="cd00067">
    <property type="entry name" value="GAL4"/>
    <property type="match status" value="1"/>
</dbReference>
<keyword evidence="6" id="KW-0539">Nucleus</keyword>
<keyword evidence="10" id="KW-1185">Reference proteome</keyword>
<evidence type="ECO:0000256" key="3">
    <source>
        <dbReference type="ARBA" id="ARBA00023015"/>
    </source>
</evidence>
<evidence type="ECO:0000256" key="7">
    <source>
        <dbReference type="SAM" id="MobiDB-lite"/>
    </source>
</evidence>
<sequence>MAEPPARSRVRARAACDECRRRKLRCDGRQPRCGVCEESDTICETTERGSRGPKKGYIQDLKDRVAYLESLLGNQLEEHHAESPGERDTDLSTPRTETLEGSPRDAIHAWTSTAVASATAPELLIPNTSMGMLPGSSWTPENFPLSPTIRTELDQLYFDRVHASIPMLQHRRYISWARADPKPPPRKALQLVMWALATLMSTQFRDLTEGIYCEAKQTLQRIPLEEGGAQGYETDLAQAWILLAIFESMRTYYRQACMTATQAFHLVQGLRFHEIDDTRMDRTRSNETESMVQREEKRRAFWVAYLLDHILSVRNDWPVTLNEHVVCTRLPSPDSEFQSSQPLPGDFLSEAMTEPAPSFRSPFTECLIWITLCGRIMLLNREQSILATYGDSVVDLSQQRQWLDELLANRAHALSQLYPPPSETYDPLLLFANVLSQTAIAYWCNGLMQQQVNPVSHEYLSYQYRVLSAVRQICYLAQILSNLHFSKLHPLMPLPLLLIAELVCYHRTIPAFALLSQEVTNVYSRLQNRSIPIRDNGMCGALTMNAMRSTVESEPSQGVIRGALQNLIHIDSYLTWMGILIAFHEQSMKITVDWNVFGGGSQGWTRADPTSFEIVGIHALLSRDGMIVQRSLQPHDPPLSRITMH</sequence>